<accession>A0ABR5MJU7</accession>
<feature type="transmembrane region" description="Helical" evidence="5">
    <location>
        <begin position="388"/>
        <end position="405"/>
    </location>
</feature>
<feature type="transmembrane region" description="Helical" evidence="5">
    <location>
        <begin position="108"/>
        <end position="125"/>
    </location>
</feature>
<evidence type="ECO:0000256" key="3">
    <source>
        <dbReference type="ARBA" id="ARBA00022989"/>
    </source>
</evidence>
<dbReference type="PANTHER" id="PTHR37422:SF13">
    <property type="entry name" value="LIPOPOLYSACCHARIDE BIOSYNTHESIS PROTEIN PA4999-RELATED"/>
    <property type="match status" value="1"/>
</dbReference>
<feature type="transmembrane region" description="Helical" evidence="5">
    <location>
        <begin position="204"/>
        <end position="220"/>
    </location>
</feature>
<feature type="transmembrane region" description="Helical" evidence="5">
    <location>
        <begin position="365"/>
        <end position="382"/>
    </location>
</feature>
<dbReference type="RefSeq" id="WP_060668323.1">
    <property type="nucleotide sequence ID" value="NZ_LGTK01000020.1"/>
</dbReference>
<dbReference type="InterPro" id="IPR051533">
    <property type="entry name" value="WaaL-like"/>
</dbReference>
<dbReference type="PANTHER" id="PTHR37422">
    <property type="entry name" value="TEICHURONIC ACID BIOSYNTHESIS PROTEIN TUAE"/>
    <property type="match status" value="1"/>
</dbReference>
<feature type="transmembrane region" description="Helical" evidence="5">
    <location>
        <begin position="77"/>
        <end position="96"/>
    </location>
</feature>
<keyword evidence="3 5" id="KW-1133">Transmembrane helix</keyword>
<evidence type="ECO:0000256" key="5">
    <source>
        <dbReference type="SAM" id="Phobius"/>
    </source>
</evidence>
<proteinExistence type="predicted"/>
<comment type="caution">
    <text evidence="7">The sequence shown here is derived from an EMBL/GenBank/DDBJ whole genome shotgun (WGS) entry which is preliminary data.</text>
</comment>
<dbReference type="EMBL" id="LGTK01000020">
    <property type="protein sequence ID" value="KPH75940.1"/>
    <property type="molecule type" value="Genomic_DNA"/>
</dbReference>
<evidence type="ECO:0000313" key="7">
    <source>
        <dbReference type="EMBL" id="KPH75940.1"/>
    </source>
</evidence>
<feature type="transmembrane region" description="Helical" evidence="5">
    <location>
        <begin position="177"/>
        <end position="197"/>
    </location>
</feature>
<keyword evidence="4 5" id="KW-0472">Membrane</keyword>
<feature type="transmembrane region" description="Helical" evidence="5">
    <location>
        <begin position="47"/>
        <end position="65"/>
    </location>
</feature>
<reference evidence="7 8" key="1">
    <citation type="submission" date="2015-07" db="EMBL/GenBank/DDBJ databases">
        <title>High-quality draft genome sequence of Oceanobacillus caeni HM6, a bacillus isolated from a human feces.</title>
        <authorList>
            <person name="Kumar J."/>
            <person name="Verma M.K."/>
            <person name="Pandey R."/>
            <person name="Bhambi M."/>
            <person name="Chauhan N."/>
        </authorList>
    </citation>
    <scope>NUCLEOTIDE SEQUENCE [LARGE SCALE GENOMIC DNA]</scope>
    <source>
        <strain evidence="7 8">HM6</strain>
    </source>
</reference>
<name>A0ABR5MJU7_9BACI</name>
<protein>
    <recommendedName>
        <fullName evidence="6">O-antigen ligase-related domain-containing protein</fullName>
    </recommendedName>
</protein>
<dbReference type="Pfam" id="PF04932">
    <property type="entry name" value="Wzy_C"/>
    <property type="match status" value="1"/>
</dbReference>
<feature type="transmembrane region" description="Helical" evidence="5">
    <location>
        <begin position="20"/>
        <end position="41"/>
    </location>
</feature>
<dbReference type="InterPro" id="IPR007016">
    <property type="entry name" value="O-antigen_ligase-rel_domated"/>
</dbReference>
<keyword evidence="2 5" id="KW-0812">Transmembrane</keyword>
<comment type="subcellular location">
    <subcellularLocation>
        <location evidence="1">Membrane</location>
        <topology evidence="1">Multi-pass membrane protein</topology>
    </subcellularLocation>
</comment>
<gene>
    <name evidence="7" type="ORF">AFL42_07850</name>
</gene>
<evidence type="ECO:0000313" key="8">
    <source>
        <dbReference type="Proteomes" id="UP000037854"/>
    </source>
</evidence>
<evidence type="ECO:0000256" key="4">
    <source>
        <dbReference type="ARBA" id="ARBA00023136"/>
    </source>
</evidence>
<feature type="domain" description="O-antigen ligase-related" evidence="6">
    <location>
        <begin position="212"/>
        <end position="342"/>
    </location>
</feature>
<keyword evidence="8" id="KW-1185">Reference proteome</keyword>
<feature type="transmembrane region" description="Helical" evidence="5">
    <location>
        <begin position="326"/>
        <end position="345"/>
    </location>
</feature>
<evidence type="ECO:0000256" key="1">
    <source>
        <dbReference type="ARBA" id="ARBA00004141"/>
    </source>
</evidence>
<dbReference type="Proteomes" id="UP000037854">
    <property type="component" value="Unassembled WGS sequence"/>
</dbReference>
<evidence type="ECO:0000256" key="2">
    <source>
        <dbReference type="ARBA" id="ARBA00022692"/>
    </source>
</evidence>
<evidence type="ECO:0000259" key="6">
    <source>
        <dbReference type="Pfam" id="PF04932"/>
    </source>
</evidence>
<sequence length="410" mass="45854">MAITKGYIKNSRISLSNIELFLVVFLSGTLNATSLFEFMGLGNLSTLIKIAFYTILFLSFFLLVLKKLLIRNLSFNYKYWIILFLGVALKIFILFIQNPSNVLPGGKFFSLVITFGMDFILMVYLSNVIKTIRDVKISVYGLGLGLSLTAMIPILLFPELIGYRVSVVQGFTFIGGFWNASVISFISVGWLLIAVGIFEKNKSGKTLLYSIFCLIIFGGVAGLSRAILLSTLISLIVYLFFSKKISKYIKTIILGIIIFTIIIYFFPTVYSNFSERLDDGLNVEEEPRVEIWKDYLESIKDYVFFGEIEGNFTIYSSTAQGPHSVLFNWIVHFGLLGLIGFIYLIKGLLSSIKAIKSKFPIETSAAIYAWVAAYLAVALINQTGFEQLTVFAGFGIILGWGNINSSSKLE</sequence>
<organism evidence="7 8">
    <name type="scientific">Oceanobacillus caeni</name>
    <dbReference type="NCBI Taxonomy" id="405946"/>
    <lineage>
        <taxon>Bacteria</taxon>
        <taxon>Bacillati</taxon>
        <taxon>Bacillota</taxon>
        <taxon>Bacilli</taxon>
        <taxon>Bacillales</taxon>
        <taxon>Bacillaceae</taxon>
        <taxon>Oceanobacillus</taxon>
    </lineage>
</organism>
<feature type="transmembrane region" description="Helical" evidence="5">
    <location>
        <begin position="137"/>
        <end position="157"/>
    </location>
</feature>
<feature type="transmembrane region" description="Helical" evidence="5">
    <location>
        <begin position="248"/>
        <end position="266"/>
    </location>
</feature>